<proteinExistence type="predicted"/>
<comment type="caution">
    <text evidence="1">The sequence shown here is derived from an EMBL/GenBank/DDBJ whole genome shotgun (WGS) entry which is preliminary data.</text>
</comment>
<name>A0A645AC22_9ZZZZ</name>
<reference evidence="1" key="1">
    <citation type="submission" date="2019-08" db="EMBL/GenBank/DDBJ databases">
        <authorList>
            <person name="Kucharzyk K."/>
            <person name="Murdoch R.W."/>
            <person name="Higgins S."/>
            <person name="Loffler F."/>
        </authorList>
    </citation>
    <scope>NUCLEOTIDE SEQUENCE</scope>
</reference>
<protein>
    <submittedName>
        <fullName evidence="1">Uncharacterized protein</fullName>
    </submittedName>
</protein>
<organism evidence="1">
    <name type="scientific">bioreactor metagenome</name>
    <dbReference type="NCBI Taxonomy" id="1076179"/>
    <lineage>
        <taxon>unclassified sequences</taxon>
        <taxon>metagenomes</taxon>
        <taxon>ecological metagenomes</taxon>
    </lineage>
</organism>
<dbReference type="AlphaFoldDB" id="A0A645AC22"/>
<evidence type="ECO:0000313" key="1">
    <source>
        <dbReference type="EMBL" id="MPM50710.1"/>
    </source>
</evidence>
<accession>A0A645AC22</accession>
<dbReference type="EMBL" id="VSSQ01013087">
    <property type="protein sequence ID" value="MPM50710.1"/>
    <property type="molecule type" value="Genomic_DNA"/>
</dbReference>
<sequence>MKKIIALLPVLLPFVLFSQVQLVSTDATKYYPDNTRITYMQLSQYPVEVDFLKFVELEVLSDTSIQRFNLSKDGKTCFYQAQKDISEAMVVEAINDAYYLYFATQVPRLSENDSDKTVANQGSADFVKRGVLNEYFICWFTLDMPDDNELVKNIISTFKESGFISDVNYNGNASFEVYSKGVIYPDEIDALLVRWDVAIQKESLK</sequence>
<gene>
    <name evidence="1" type="ORF">SDC9_97453</name>
</gene>